<name>A0AAV2NB36_9HYME</name>
<keyword evidence="2" id="KW-1185">Reference proteome</keyword>
<dbReference type="AlphaFoldDB" id="A0AAV2NB36"/>
<reference evidence="1" key="1">
    <citation type="submission" date="2024-04" db="EMBL/GenBank/DDBJ databases">
        <authorList>
            <consortium name="Molecular Ecology Group"/>
        </authorList>
    </citation>
    <scope>NUCLEOTIDE SEQUENCE</scope>
</reference>
<gene>
    <name evidence="1" type="ORF">LPLAT_LOCUS2844</name>
</gene>
<protein>
    <submittedName>
        <fullName evidence="1">Uncharacterized protein</fullName>
    </submittedName>
</protein>
<accession>A0AAV2NB36</accession>
<evidence type="ECO:0000313" key="1">
    <source>
        <dbReference type="EMBL" id="CAL1676709.1"/>
    </source>
</evidence>
<organism evidence="1 2">
    <name type="scientific">Lasius platythorax</name>
    <dbReference type="NCBI Taxonomy" id="488582"/>
    <lineage>
        <taxon>Eukaryota</taxon>
        <taxon>Metazoa</taxon>
        <taxon>Ecdysozoa</taxon>
        <taxon>Arthropoda</taxon>
        <taxon>Hexapoda</taxon>
        <taxon>Insecta</taxon>
        <taxon>Pterygota</taxon>
        <taxon>Neoptera</taxon>
        <taxon>Endopterygota</taxon>
        <taxon>Hymenoptera</taxon>
        <taxon>Apocrita</taxon>
        <taxon>Aculeata</taxon>
        <taxon>Formicoidea</taxon>
        <taxon>Formicidae</taxon>
        <taxon>Formicinae</taxon>
        <taxon>Lasius</taxon>
        <taxon>Lasius</taxon>
    </lineage>
</organism>
<evidence type="ECO:0000313" key="2">
    <source>
        <dbReference type="Proteomes" id="UP001497644"/>
    </source>
</evidence>
<proteinExistence type="predicted"/>
<dbReference type="EMBL" id="OZ034835">
    <property type="protein sequence ID" value="CAL1676709.1"/>
    <property type="molecule type" value="Genomic_DNA"/>
</dbReference>
<dbReference type="Proteomes" id="UP001497644">
    <property type="component" value="Chromosome 12"/>
</dbReference>
<sequence length="173" mass="19695">MSFYTIYITTRSAQTQTRSGYVFRPRAKHPQRKYVPVQTYVSPLSDVSSESFHFEVEAAAVLCLRASSCVPDAAPIDIGLFLIIKSLYFSFTHVYIHIYTYADCTSDKSTEELINVAIYTYVPLPPRNRSYFPQTCNSGNFHLAIIVEIMGKKGRAEEREGEITRTWVDRCVG</sequence>